<dbReference type="InterPro" id="IPR010402">
    <property type="entry name" value="CCT_domain"/>
</dbReference>
<dbReference type="PROSITE" id="PS51017">
    <property type="entry name" value="CCT"/>
    <property type="match status" value="1"/>
</dbReference>
<evidence type="ECO:0000256" key="2">
    <source>
        <dbReference type="ARBA" id="ARBA00023242"/>
    </source>
</evidence>
<dbReference type="OrthoDB" id="153872at2759"/>
<evidence type="ECO:0000259" key="4">
    <source>
        <dbReference type="PROSITE" id="PS51017"/>
    </source>
</evidence>
<dbReference type="Pfam" id="PF06203">
    <property type="entry name" value="CCT"/>
    <property type="match status" value="1"/>
</dbReference>
<organism evidence="5 6">
    <name type="scientific">Olea europaea subsp. europaea</name>
    <dbReference type="NCBI Taxonomy" id="158383"/>
    <lineage>
        <taxon>Eukaryota</taxon>
        <taxon>Viridiplantae</taxon>
        <taxon>Streptophyta</taxon>
        <taxon>Embryophyta</taxon>
        <taxon>Tracheophyta</taxon>
        <taxon>Spermatophyta</taxon>
        <taxon>Magnoliopsida</taxon>
        <taxon>eudicotyledons</taxon>
        <taxon>Gunneridae</taxon>
        <taxon>Pentapetalae</taxon>
        <taxon>asterids</taxon>
        <taxon>lamiids</taxon>
        <taxon>Lamiales</taxon>
        <taxon>Oleaceae</taxon>
        <taxon>Oleeae</taxon>
        <taxon>Olea</taxon>
    </lineage>
</organism>
<reference evidence="5 6" key="1">
    <citation type="submission" date="2019-12" db="EMBL/GenBank/DDBJ databases">
        <authorList>
            <person name="Alioto T."/>
            <person name="Alioto T."/>
            <person name="Gomez Garrido J."/>
        </authorList>
    </citation>
    <scope>NUCLEOTIDE SEQUENCE [LARGE SCALE GENOMIC DNA]</scope>
</reference>
<dbReference type="InterPro" id="IPR045281">
    <property type="entry name" value="CONSTANS-like"/>
</dbReference>
<accession>A0A8S0SIM3</accession>
<evidence type="ECO:0000256" key="1">
    <source>
        <dbReference type="ARBA" id="ARBA00004123"/>
    </source>
</evidence>
<dbReference type="Gramene" id="OE9A054836T2">
    <property type="protein sequence ID" value="OE9A054836C2"/>
    <property type="gene ID" value="OE9A054836"/>
</dbReference>
<evidence type="ECO:0000313" key="5">
    <source>
        <dbReference type="EMBL" id="CAA2992495.1"/>
    </source>
</evidence>
<sequence>MSGHGNEFSMEYLAHFSLQDTTTAHPTYPSLMPLPNLAIPVNEYDSISAVKSGLGNSSSGCSNIGSPNSITSYGPYSPTLLQRSNSTNPFHKNYGTYYSLTNNSSPSDTSFVRKVLSTDDDLQGGRLAQPKKSLNSSMVNEVSIIQGTNKACRYSPEEKKERIERYRNKRNLRNFNKKIKYECRKTLAENRPRIRGRFTKNDEIETTTQTQLDEAGIEEDDDNWINFLNAFSENLMP</sequence>
<name>A0A8S0SIM3_OLEEU</name>
<dbReference type="GO" id="GO:0009909">
    <property type="term" value="P:regulation of flower development"/>
    <property type="evidence" value="ECO:0007669"/>
    <property type="project" value="InterPro"/>
</dbReference>
<gene>
    <name evidence="5" type="ORF">OLEA9_A054836</name>
</gene>
<evidence type="ECO:0000313" key="6">
    <source>
        <dbReference type="Proteomes" id="UP000594638"/>
    </source>
</evidence>
<proteinExistence type="predicted"/>
<comment type="subcellular location">
    <subcellularLocation>
        <location evidence="1 3">Nucleus</location>
    </subcellularLocation>
</comment>
<evidence type="ECO:0000256" key="3">
    <source>
        <dbReference type="PROSITE-ProRule" id="PRU00357"/>
    </source>
</evidence>
<feature type="domain" description="CCT" evidence="4">
    <location>
        <begin position="159"/>
        <end position="201"/>
    </location>
</feature>
<dbReference type="GO" id="GO:0003700">
    <property type="term" value="F:DNA-binding transcription factor activity"/>
    <property type="evidence" value="ECO:0007669"/>
    <property type="project" value="TreeGrafter"/>
</dbReference>
<keyword evidence="2 3" id="KW-0539">Nucleus</keyword>
<dbReference type="GO" id="GO:0005634">
    <property type="term" value="C:nucleus"/>
    <property type="evidence" value="ECO:0007669"/>
    <property type="project" value="UniProtKB-SubCell"/>
</dbReference>
<dbReference type="EMBL" id="CACTIH010005437">
    <property type="protein sequence ID" value="CAA2992495.1"/>
    <property type="molecule type" value="Genomic_DNA"/>
</dbReference>
<dbReference type="PANTHER" id="PTHR31319:SF101">
    <property type="entry name" value="TWO-COMPONENT RESPONSE REGULATOR-LIKE APRR5"/>
    <property type="match status" value="1"/>
</dbReference>
<dbReference type="PANTHER" id="PTHR31319">
    <property type="entry name" value="ZINC FINGER PROTEIN CONSTANS-LIKE 4"/>
    <property type="match status" value="1"/>
</dbReference>
<dbReference type="Proteomes" id="UP000594638">
    <property type="component" value="Unassembled WGS sequence"/>
</dbReference>
<protein>
    <submittedName>
        <fullName evidence="5">Two-component response regulator-like APRR5</fullName>
    </submittedName>
</protein>
<dbReference type="AlphaFoldDB" id="A0A8S0SIM3"/>
<keyword evidence="6" id="KW-1185">Reference proteome</keyword>
<comment type="caution">
    <text evidence="5">The sequence shown here is derived from an EMBL/GenBank/DDBJ whole genome shotgun (WGS) entry which is preliminary data.</text>
</comment>